<dbReference type="PANTHER" id="PTHR10815:SF5">
    <property type="entry name" value="METHYLATED-DNA--PROTEIN-CYSTEINE METHYLTRANSFERASE"/>
    <property type="match status" value="1"/>
</dbReference>
<dbReference type="InterPro" id="IPR036388">
    <property type="entry name" value="WH-like_DNA-bd_sf"/>
</dbReference>
<feature type="active site" description="Nucleophile; methyl group acceptor" evidence="8">
    <location>
        <position position="138"/>
    </location>
</feature>
<evidence type="ECO:0000256" key="3">
    <source>
        <dbReference type="ARBA" id="ARBA00022603"/>
    </source>
</evidence>
<evidence type="ECO:0000256" key="6">
    <source>
        <dbReference type="ARBA" id="ARBA00023204"/>
    </source>
</evidence>
<evidence type="ECO:0000256" key="8">
    <source>
        <dbReference type="HAMAP-Rule" id="MF_00772"/>
    </source>
</evidence>
<evidence type="ECO:0000313" key="11">
    <source>
        <dbReference type="EMBL" id="MEI4549971.1"/>
    </source>
</evidence>
<evidence type="ECO:0000256" key="5">
    <source>
        <dbReference type="ARBA" id="ARBA00022763"/>
    </source>
</evidence>
<evidence type="ECO:0000313" key="12">
    <source>
        <dbReference type="Proteomes" id="UP001382455"/>
    </source>
</evidence>
<dbReference type="Proteomes" id="UP001382455">
    <property type="component" value="Unassembled WGS sequence"/>
</dbReference>
<dbReference type="InterPro" id="IPR014048">
    <property type="entry name" value="MethylDNA_cys_MeTrfase_DNA-bd"/>
</dbReference>
<reference evidence="11 12" key="1">
    <citation type="submission" date="2023-12" db="EMBL/GenBank/DDBJ databases">
        <title>Friends and Foes: Symbiotic and Algicidal bacterial influence on Karenia brevis blooms.</title>
        <authorList>
            <person name="Fei C."/>
            <person name="Mohamed A.R."/>
            <person name="Booker A."/>
            <person name="Arshad M."/>
            <person name="Klass S."/>
            <person name="Ahn S."/>
            <person name="Gilbert P.M."/>
            <person name="Heil C.A."/>
            <person name="Martinez J.M."/>
            <person name="Amin S.A."/>
        </authorList>
    </citation>
    <scope>NUCLEOTIDE SEQUENCE [LARGE SCALE GENOMIC DNA]</scope>
    <source>
        <strain evidence="11 12">CE15</strain>
    </source>
</reference>
<feature type="domain" description="Methylated-DNA-[protein]-cysteine S-methyltransferase DNA binding" evidence="9">
    <location>
        <begin position="88"/>
        <end position="166"/>
    </location>
</feature>
<protein>
    <recommendedName>
        <fullName evidence="8">Methylated-DNA--protein-cysteine methyltransferase</fullName>
        <ecNumber evidence="8">2.1.1.63</ecNumber>
    </recommendedName>
    <alternativeName>
        <fullName evidence="8">6-O-methylguanine-DNA methyltransferase</fullName>
        <shortName evidence="8">MGMT</shortName>
    </alternativeName>
    <alternativeName>
        <fullName evidence="8">O-6-methylguanine-DNA-alkyltransferase</fullName>
    </alternativeName>
</protein>
<keyword evidence="4 8" id="KW-0808">Transferase</keyword>
<comment type="subcellular location">
    <subcellularLocation>
        <location evidence="8">Cytoplasm</location>
    </subcellularLocation>
</comment>
<dbReference type="HAMAP" id="MF_00772">
    <property type="entry name" value="OGT"/>
    <property type="match status" value="1"/>
</dbReference>
<dbReference type="EC" id="2.1.1.63" evidence="8"/>
<gene>
    <name evidence="11" type="ORF">WAE96_09835</name>
</gene>
<evidence type="ECO:0000256" key="1">
    <source>
        <dbReference type="ARBA" id="ARBA00001286"/>
    </source>
</evidence>
<keyword evidence="3 8" id="KW-0489">Methyltransferase</keyword>
<evidence type="ECO:0000259" key="10">
    <source>
        <dbReference type="Pfam" id="PF02870"/>
    </source>
</evidence>
<name>A0ABU8EUQ9_9GAMM</name>
<dbReference type="InterPro" id="IPR008332">
    <property type="entry name" value="MethylG_MeTrfase_N"/>
</dbReference>
<dbReference type="CDD" id="cd06445">
    <property type="entry name" value="ATase"/>
    <property type="match status" value="1"/>
</dbReference>
<dbReference type="GO" id="GO:0003908">
    <property type="term" value="F:methylated-DNA-[protein]-cysteine S-methyltransferase activity"/>
    <property type="evidence" value="ECO:0007669"/>
    <property type="project" value="UniProtKB-EC"/>
</dbReference>
<dbReference type="PROSITE" id="PS00374">
    <property type="entry name" value="MGMT"/>
    <property type="match status" value="1"/>
</dbReference>
<comment type="function">
    <text evidence="8">Involved in the cellular defense against the biological effects of O6-methylguanine (O6-MeG) and O4-methylthymine (O4-MeT) in DNA. Repairs the methylated nucleobase in DNA by stoichiometrically transferring the methyl group to a cysteine residue in the enzyme. This is a suicide reaction: the enzyme is irreversibly inactivated.</text>
</comment>
<sequence length="167" mass="17978">MSKILTTEYLSPVGKLLIGSIDEQLCLCDWQERKARSTVDSRLAKGLSAEFVCANSDFNQQAINQLEAYFAGDLTQFSIPLKLVGTHFQKLVWQGLQTIGYGETQSYGELATKLNMPSAVRAVANANGANAISIIVPCHRIIGSNGKLTGYAGGLAAKKRLLEIEGG</sequence>
<dbReference type="NCBIfam" id="TIGR00589">
    <property type="entry name" value="ogt"/>
    <property type="match status" value="1"/>
</dbReference>
<dbReference type="GO" id="GO:0032259">
    <property type="term" value="P:methylation"/>
    <property type="evidence" value="ECO:0007669"/>
    <property type="project" value="UniProtKB-KW"/>
</dbReference>
<comment type="caution">
    <text evidence="11">The sequence shown here is derived from an EMBL/GenBank/DDBJ whole genome shotgun (WGS) entry which is preliminary data.</text>
</comment>
<evidence type="ECO:0000256" key="2">
    <source>
        <dbReference type="ARBA" id="ARBA00022490"/>
    </source>
</evidence>
<keyword evidence="5 8" id="KW-0227">DNA damage</keyword>
<comment type="miscellaneous">
    <text evidence="8">This enzyme catalyzes only one turnover and therefore is not strictly catalytic. According to one definition, an enzyme is a biocatalyst that acts repeatedly and over many reaction cycles.</text>
</comment>
<dbReference type="InterPro" id="IPR001497">
    <property type="entry name" value="MethylDNA_cys_MeTrfase_AS"/>
</dbReference>
<dbReference type="Pfam" id="PF01035">
    <property type="entry name" value="DNA_binding_1"/>
    <property type="match status" value="1"/>
</dbReference>
<dbReference type="Gene3D" id="1.10.10.10">
    <property type="entry name" value="Winged helix-like DNA-binding domain superfamily/Winged helix DNA-binding domain"/>
    <property type="match status" value="1"/>
</dbReference>
<dbReference type="PANTHER" id="PTHR10815">
    <property type="entry name" value="METHYLATED-DNA--PROTEIN-CYSTEINE METHYLTRANSFERASE"/>
    <property type="match status" value="1"/>
</dbReference>
<feature type="domain" description="Methylguanine DNA methyltransferase ribonuclease-like" evidence="10">
    <location>
        <begin position="7"/>
        <end position="83"/>
    </location>
</feature>
<evidence type="ECO:0000259" key="9">
    <source>
        <dbReference type="Pfam" id="PF01035"/>
    </source>
</evidence>
<dbReference type="InterPro" id="IPR023546">
    <property type="entry name" value="MGMT"/>
</dbReference>
<dbReference type="InterPro" id="IPR036631">
    <property type="entry name" value="MGMT_N_sf"/>
</dbReference>
<comment type="catalytic activity">
    <reaction evidence="7 8">
        <text>a 6-O-methyl-2'-deoxyguanosine in DNA + L-cysteinyl-[protein] = S-methyl-L-cysteinyl-[protein] + a 2'-deoxyguanosine in DNA</text>
        <dbReference type="Rhea" id="RHEA:24000"/>
        <dbReference type="Rhea" id="RHEA-COMP:10131"/>
        <dbReference type="Rhea" id="RHEA-COMP:10132"/>
        <dbReference type="Rhea" id="RHEA-COMP:11367"/>
        <dbReference type="Rhea" id="RHEA-COMP:11368"/>
        <dbReference type="ChEBI" id="CHEBI:29950"/>
        <dbReference type="ChEBI" id="CHEBI:82612"/>
        <dbReference type="ChEBI" id="CHEBI:85445"/>
        <dbReference type="ChEBI" id="CHEBI:85448"/>
        <dbReference type="EC" id="2.1.1.63"/>
    </reaction>
</comment>
<accession>A0ABU8EUQ9</accession>
<proteinExistence type="inferred from homology"/>
<comment type="catalytic activity">
    <reaction evidence="1 8">
        <text>a 4-O-methyl-thymidine in DNA + L-cysteinyl-[protein] = a thymidine in DNA + S-methyl-L-cysteinyl-[protein]</text>
        <dbReference type="Rhea" id="RHEA:53428"/>
        <dbReference type="Rhea" id="RHEA-COMP:10131"/>
        <dbReference type="Rhea" id="RHEA-COMP:10132"/>
        <dbReference type="Rhea" id="RHEA-COMP:13555"/>
        <dbReference type="Rhea" id="RHEA-COMP:13556"/>
        <dbReference type="ChEBI" id="CHEBI:29950"/>
        <dbReference type="ChEBI" id="CHEBI:82612"/>
        <dbReference type="ChEBI" id="CHEBI:137386"/>
        <dbReference type="ChEBI" id="CHEBI:137387"/>
        <dbReference type="EC" id="2.1.1.63"/>
    </reaction>
</comment>
<dbReference type="SUPFAM" id="SSF46767">
    <property type="entry name" value="Methylated DNA-protein cysteine methyltransferase, C-terminal domain"/>
    <property type="match status" value="1"/>
</dbReference>
<dbReference type="Gene3D" id="3.30.160.70">
    <property type="entry name" value="Methylated DNA-protein cysteine methyltransferase domain"/>
    <property type="match status" value="1"/>
</dbReference>
<dbReference type="InterPro" id="IPR036217">
    <property type="entry name" value="MethylDNA_cys_MeTrfase_DNAb"/>
</dbReference>
<dbReference type="RefSeq" id="WP_336435333.1">
    <property type="nucleotide sequence ID" value="NZ_JBAWKS010000001.1"/>
</dbReference>
<evidence type="ECO:0000256" key="4">
    <source>
        <dbReference type="ARBA" id="ARBA00022679"/>
    </source>
</evidence>
<dbReference type="SUPFAM" id="SSF53155">
    <property type="entry name" value="Methylated DNA-protein cysteine methyltransferase domain"/>
    <property type="match status" value="1"/>
</dbReference>
<evidence type="ECO:0000256" key="7">
    <source>
        <dbReference type="ARBA" id="ARBA00049348"/>
    </source>
</evidence>
<dbReference type="EMBL" id="JBAWKS010000001">
    <property type="protein sequence ID" value="MEI4549971.1"/>
    <property type="molecule type" value="Genomic_DNA"/>
</dbReference>
<keyword evidence="6 8" id="KW-0234">DNA repair</keyword>
<keyword evidence="12" id="KW-1185">Reference proteome</keyword>
<comment type="similarity">
    <text evidence="8">Belongs to the MGMT family.</text>
</comment>
<organism evidence="11 12">
    <name type="scientific">Pseudoalteromonas spongiae</name>
    <dbReference type="NCBI Taxonomy" id="298657"/>
    <lineage>
        <taxon>Bacteria</taxon>
        <taxon>Pseudomonadati</taxon>
        <taxon>Pseudomonadota</taxon>
        <taxon>Gammaproteobacteria</taxon>
        <taxon>Alteromonadales</taxon>
        <taxon>Pseudoalteromonadaceae</taxon>
        <taxon>Pseudoalteromonas</taxon>
    </lineage>
</organism>
<dbReference type="Pfam" id="PF02870">
    <property type="entry name" value="Methyltransf_1N"/>
    <property type="match status" value="1"/>
</dbReference>
<keyword evidence="2 8" id="KW-0963">Cytoplasm</keyword>